<dbReference type="STRING" id="418985.A0A1V9XUB2"/>
<keyword evidence="3" id="KW-1185">Reference proteome</keyword>
<proteinExistence type="predicted"/>
<dbReference type="Pfam" id="PF08332">
    <property type="entry name" value="CaMKII_AD"/>
    <property type="match status" value="1"/>
</dbReference>
<organism evidence="2 3">
    <name type="scientific">Tropilaelaps mercedesae</name>
    <dbReference type="NCBI Taxonomy" id="418985"/>
    <lineage>
        <taxon>Eukaryota</taxon>
        <taxon>Metazoa</taxon>
        <taxon>Ecdysozoa</taxon>
        <taxon>Arthropoda</taxon>
        <taxon>Chelicerata</taxon>
        <taxon>Arachnida</taxon>
        <taxon>Acari</taxon>
        <taxon>Parasitiformes</taxon>
        <taxon>Mesostigmata</taxon>
        <taxon>Gamasina</taxon>
        <taxon>Dermanyssoidea</taxon>
        <taxon>Laelapidae</taxon>
        <taxon>Tropilaelaps</taxon>
    </lineage>
</organism>
<feature type="domain" description="Calcium/calmodulin-dependent protein kinase II association-domain" evidence="1">
    <location>
        <begin position="2"/>
        <end position="125"/>
    </location>
</feature>
<dbReference type="InterPro" id="IPR032710">
    <property type="entry name" value="NTF2-like_dom_sf"/>
</dbReference>
<reference evidence="2 3" key="1">
    <citation type="journal article" date="2017" name="Gigascience">
        <title>Draft genome of the honey bee ectoparasitic mite, Tropilaelaps mercedesae, is shaped by the parasitic life history.</title>
        <authorList>
            <person name="Dong X."/>
            <person name="Armstrong S.D."/>
            <person name="Xia D."/>
            <person name="Makepeace B.L."/>
            <person name="Darby A.C."/>
            <person name="Kadowaki T."/>
        </authorList>
    </citation>
    <scope>NUCLEOTIDE SEQUENCE [LARGE SCALE GENOMIC DNA]</scope>
    <source>
        <strain evidence="2">Wuxi-XJTLU</strain>
    </source>
</reference>
<accession>A0A1V9XUB2</accession>
<protein>
    <submittedName>
        <fullName evidence="2">Calcium/calmodulin-dependent protein kinase type II alpha chain-like</fullName>
    </submittedName>
</protein>
<name>A0A1V9XUB2_9ACAR</name>
<dbReference type="GO" id="GO:0005516">
    <property type="term" value="F:calmodulin binding"/>
    <property type="evidence" value="ECO:0007669"/>
    <property type="project" value="InterPro"/>
</dbReference>
<dbReference type="Proteomes" id="UP000192247">
    <property type="component" value="Unassembled WGS sequence"/>
</dbReference>
<sequence length="135" mass="15511">MEVIRMTQQVLQAINEGDAETYMKMVDPDMTSFEPEAIGNMVTDTACFHRFYLDLTAKREFPKRSIILHPTVYLLGENAACIAYVRLTQFIDTRTGQACSKQAEETRLWLRKNGVWLNVHTHRSNNTQPSTSHCD</sequence>
<dbReference type="AlphaFoldDB" id="A0A1V9XUB2"/>
<dbReference type="GO" id="GO:0004683">
    <property type="term" value="F:calcium/calmodulin-dependent protein kinase activity"/>
    <property type="evidence" value="ECO:0007669"/>
    <property type="project" value="InterPro"/>
</dbReference>
<dbReference type="InterPro" id="IPR013543">
    <property type="entry name" value="Ca/CaM-dep_prot_kinase-assoc"/>
</dbReference>
<comment type="caution">
    <text evidence="2">The sequence shown here is derived from an EMBL/GenBank/DDBJ whole genome shotgun (WGS) entry which is preliminary data.</text>
</comment>
<evidence type="ECO:0000259" key="1">
    <source>
        <dbReference type="Pfam" id="PF08332"/>
    </source>
</evidence>
<dbReference type="InParanoid" id="A0A1V9XUB2"/>
<evidence type="ECO:0000313" key="3">
    <source>
        <dbReference type="Proteomes" id="UP000192247"/>
    </source>
</evidence>
<keyword evidence="2" id="KW-0418">Kinase</keyword>
<evidence type="ECO:0000313" key="2">
    <source>
        <dbReference type="EMBL" id="OQR77096.1"/>
    </source>
</evidence>
<dbReference type="EMBL" id="MNPL01003940">
    <property type="protein sequence ID" value="OQR77096.1"/>
    <property type="molecule type" value="Genomic_DNA"/>
</dbReference>
<gene>
    <name evidence="2" type="ORF">BIW11_07332</name>
</gene>
<dbReference type="SUPFAM" id="SSF54427">
    <property type="entry name" value="NTF2-like"/>
    <property type="match status" value="1"/>
</dbReference>
<dbReference type="Gene3D" id="3.10.450.50">
    <property type="match status" value="1"/>
</dbReference>
<keyword evidence="2" id="KW-0808">Transferase</keyword>
<dbReference type="OrthoDB" id="442176at2759"/>